<dbReference type="AlphaFoldDB" id="A0A8T2QZP2"/>
<accession>A0A8T2QZP2</accession>
<dbReference type="EMBL" id="CM035436">
    <property type="protein sequence ID" value="KAH7288928.1"/>
    <property type="molecule type" value="Genomic_DNA"/>
</dbReference>
<protein>
    <submittedName>
        <fullName evidence="1">Uncharacterized protein</fullName>
    </submittedName>
</protein>
<gene>
    <name evidence="1" type="ORF">KP509_31G050700</name>
</gene>
<keyword evidence="2" id="KW-1185">Reference proteome</keyword>
<evidence type="ECO:0000313" key="2">
    <source>
        <dbReference type="Proteomes" id="UP000825935"/>
    </source>
</evidence>
<name>A0A8T2QZP2_CERRI</name>
<proteinExistence type="predicted"/>
<organism evidence="1 2">
    <name type="scientific">Ceratopteris richardii</name>
    <name type="common">Triangle waterfern</name>
    <dbReference type="NCBI Taxonomy" id="49495"/>
    <lineage>
        <taxon>Eukaryota</taxon>
        <taxon>Viridiplantae</taxon>
        <taxon>Streptophyta</taxon>
        <taxon>Embryophyta</taxon>
        <taxon>Tracheophyta</taxon>
        <taxon>Polypodiopsida</taxon>
        <taxon>Polypodiidae</taxon>
        <taxon>Polypodiales</taxon>
        <taxon>Pteridineae</taxon>
        <taxon>Pteridaceae</taxon>
        <taxon>Parkerioideae</taxon>
        <taxon>Ceratopteris</taxon>
    </lineage>
</organism>
<dbReference type="Proteomes" id="UP000825935">
    <property type="component" value="Chromosome 31"/>
</dbReference>
<sequence>MAFSVVANPDASDGYKPHEETSLERLLREQVQITCRSKTLNIINRDSMPLLHTTMLQCSANALPDLESPRTGAIRKKQKQERVGRSVKIKNIGTIFVTQDDFVRSVLEHTSMTNIPTSGVLEQPPATLESASPGTLPPLDDTFFRHLEEFANDMIRGLL</sequence>
<evidence type="ECO:0000313" key="1">
    <source>
        <dbReference type="EMBL" id="KAH7288928.1"/>
    </source>
</evidence>
<comment type="caution">
    <text evidence="1">The sequence shown here is derived from an EMBL/GenBank/DDBJ whole genome shotgun (WGS) entry which is preliminary data.</text>
</comment>
<reference evidence="1" key="1">
    <citation type="submission" date="2021-08" db="EMBL/GenBank/DDBJ databases">
        <title>WGS assembly of Ceratopteris richardii.</title>
        <authorList>
            <person name="Marchant D.B."/>
            <person name="Chen G."/>
            <person name="Jenkins J."/>
            <person name="Shu S."/>
            <person name="Leebens-Mack J."/>
            <person name="Grimwood J."/>
            <person name="Schmutz J."/>
            <person name="Soltis P."/>
            <person name="Soltis D."/>
            <person name="Chen Z.-H."/>
        </authorList>
    </citation>
    <scope>NUCLEOTIDE SEQUENCE</scope>
    <source>
        <strain evidence="1">Whitten #5841</strain>
        <tissue evidence="1">Leaf</tissue>
    </source>
</reference>